<evidence type="ECO:0000256" key="1">
    <source>
        <dbReference type="ARBA" id="ARBA00004370"/>
    </source>
</evidence>
<comment type="subcellular location">
    <subcellularLocation>
        <location evidence="1">Membrane</location>
    </subcellularLocation>
</comment>
<comment type="similarity">
    <text evidence="9">Belongs to the SecE/SEC61-gamma family.</text>
</comment>
<proteinExistence type="inferred from homology"/>
<dbReference type="Proteomes" id="UP000190023">
    <property type="component" value="Unassembled WGS sequence"/>
</dbReference>
<dbReference type="PANTHER" id="PTHR33910">
    <property type="entry name" value="PROTEIN TRANSLOCASE SUBUNIT SECE"/>
    <property type="match status" value="1"/>
</dbReference>
<evidence type="ECO:0000256" key="8">
    <source>
        <dbReference type="ARBA" id="ARBA00023136"/>
    </source>
</evidence>
<dbReference type="OrthoDB" id="9806365at2"/>
<dbReference type="GO" id="GO:0005886">
    <property type="term" value="C:plasma membrane"/>
    <property type="evidence" value="ECO:0007669"/>
    <property type="project" value="UniProtKB-UniRule"/>
</dbReference>
<keyword evidence="8 9" id="KW-0472">Membrane</keyword>
<evidence type="ECO:0000256" key="9">
    <source>
        <dbReference type="HAMAP-Rule" id="MF_00422"/>
    </source>
</evidence>
<evidence type="ECO:0000256" key="6">
    <source>
        <dbReference type="ARBA" id="ARBA00022989"/>
    </source>
</evidence>
<dbReference type="GO" id="GO:0008320">
    <property type="term" value="F:protein transmembrane transporter activity"/>
    <property type="evidence" value="ECO:0007669"/>
    <property type="project" value="UniProtKB-UniRule"/>
</dbReference>
<dbReference type="InterPro" id="IPR005807">
    <property type="entry name" value="SecE_bac"/>
</dbReference>
<keyword evidence="2 9" id="KW-0813">Transport</keyword>
<evidence type="ECO:0000313" key="10">
    <source>
        <dbReference type="EMBL" id="OOS02443.1"/>
    </source>
</evidence>
<dbReference type="STRING" id="123822.B0188_08745"/>
<dbReference type="NCBIfam" id="TIGR00964">
    <property type="entry name" value="secE_bact"/>
    <property type="match status" value="1"/>
</dbReference>
<name>A0A1T0AWW6_9PAST</name>
<evidence type="ECO:0000256" key="5">
    <source>
        <dbReference type="ARBA" id="ARBA00022927"/>
    </source>
</evidence>
<comment type="caution">
    <text evidence="10">The sequence shown here is derived from an EMBL/GenBank/DDBJ whole genome shotgun (WGS) entry which is preliminary data.</text>
</comment>
<feature type="transmembrane region" description="Helical" evidence="9">
    <location>
        <begin position="104"/>
        <end position="131"/>
    </location>
</feature>
<keyword evidence="7 9" id="KW-0811">Translocation</keyword>
<gene>
    <name evidence="9" type="primary">secE</name>
    <name evidence="10" type="ORF">B0188_08745</name>
</gene>
<dbReference type="AlphaFoldDB" id="A0A1T0AWW6"/>
<keyword evidence="5 9" id="KW-0653">Protein transport</keyword>
<dbReference type="PANTHER" id="PTHR33910:SF1">
    <property type="entry name" value="PROTEIN TRANSLOCASE SUBUNIT SECE"/>
    <property type="match status" value="1"/>
</dbReference>
<accession>A0A1T0AWW6</accession>
<keyword evidence="4 9" id="KW-0812">Transmembrane</keyword>
<reference evidence="10 11" key="1">
    <citation type="submission" date="2017-02" db="EMBL/GenBank/DDBJ databases">
        <title>Draft genome sequence of Haemophilus felis CCUG 31170 type strain.</title>
        <authorList>
            <person name="Engstrom-Jakobsson H."/>
            <person name="Salva-Serra F."/>
            <person name="Thorell K."/>
            <person name="Gonzales-Siles L."/>
            <person name="Karlsson R."/>
            <person name="Boulund F."/>
            <person name="Engstrand L."/>
            <person name="Kristiansson E."/>
            <person name="Moore E."/>
        </authorList>
    </citation>
    <scope>NUCLEOTIDE SEQUENCE [LARGE SCALE GENOMIC DNA]</scope>
    <source>
        <strain evidence="10 11">CCUG 31170</strain>
    </source>
</reference>
<dbReference type="GO" id="GO:0006605">
    <property type="term" value="P:protein targeting"/>
    <property type="evidence" value="ECO:0007669"/>
    <property type="project" value="UniProtKB-UniRule"/>
</dbReference>
<dbReference type="Gene3D" id="1.20.5.1030">
    <property type="entry name" value="Preprotein translocase secy subunit"/>
    <property type="match status" value="1"/>
</dbReference>
<organism evidence="10 11">
    <name type="scientific">[Haemophilus] felis</name>
    <dbReference type="NCBI Taxonomy" id="123822"/>
    <lineage>
        <taxon>Bacteria</taxon>
        <taxon>Pseudomonadati</taxon>
        <taxon>Pseudomonadota</taxon>
        <taxon>Gammaproteobacteria</taxon>
        <taxon>Pasteurellales</taxon>
        <taxon>Pasteurellaceae</taxon>
    </lineage>
</organism>
<keyword evidence="3 9" id="KW-1003">Cell membrane</keyword>
<feature type="transmembrane region" description="Helical" evidence="9">
    <location>
        <begin position="21"/>
        <end position="44"/>
    </location>
</feature>
<evidence type="ECO:0000256" key="3">
    <source>
        <dbReference type="ARBA" id="ARBA00022475"/>
    </source>
</evidence>
<dbReference type="InterPro" id="IPR001901">
    <property type="entry name" value="Translocase_SecE/Sec61-g"/>
</dbReference>
<keyword evidence="11" id="KW-1185">Reference proteome</keyword>
<evidence type="ECO:0000313" key="11">
    <source>
        <dbReference type="Proteomes" id="UP000190023"/>
    </source>
</evidence>
<feature type="transmembrane region" description="Helical" evidence="9">
    <location>
        <begin position="50"/>
        <end position="70"/>
    </location>
</feature>
<evidence type="ECO:0000256" key="4">
    <source>
        <dbReference type="ARBA" id="ARBA00022692"/>
    </source>
</evidence>
<dbReference type="InterPro" id="IPR038379">
    <property type="entry name" value="SecE_sf"/>
</dbReference>
<dbReference type="GO" id="GO:0009306">
    <property type="term" value="P:protein secretion"/>
    <property type="evidence" value="ECO:0007669"/>
    <property type="project" value="UniProtKB-UniRule"/>
</dbReference>
<evidence type="ECO:0000256" key="2">
    <source>
        <dbReference type="ARBA" id="ARBA00022448"/>
    </source>
</evidence>
<dbReference type="HAMAP" id="MF_00422">
    <property type="entry name" value="SecE"/>
    <property type="match status" value="1"/>
</dbReference>
<protein>
    <recommendedName>
        <fullName evidence="9">Protein translocase subunit SecE</fullName>
    </recommendedName>
</protein>
<sequence>MALEIEKKKNAQEADIQKSKGVNAILWLVVAVVIAAAAVGNIYFVEKFSTAIRVVAVIVLLLVGLGIAAFTNQGVKARRFFSESRIELRKIVWPTRSEATQTTLIVAGVTIVVSLILWGFDSIIVTLITFLTDLRF</sequence>
<dbReference type="Pfam" id="PF00584">
    <property type="entry name" value="SecE"/>
    <property type="match status" value="1"/>
</dbReference>
<comment type="function">
    <text evidence="9">Essential subunit of the Sec protein translocation channel SecYEG. Clamps together the 2 halves of SecY. May contact the channel plug during translocation.</text>
</comment>
<comment type="subunit">
    <text evidence="9">Component of the Sec protein translocase complex. Heterotrimer consisting of SecY, SecE and SecG subunits. The heterotrimers can form oligomers, although 1 heterotrimer is thought to be able to translocate proteins. Interacts with the ribosome. Interacts with SecDF, and other proteins may be involved. Interacts with SecA.</text>
</comment>
<dbReference type="GO" id="GO:0043952">
    <property type="term" value="P:protein transport by the Sec complex"/>
    <property type="evidence" value="ECO:0007669"/>
    <property type="project" value="UniProtKB-UniRule"/>
</dbReference>
<keyword evidence="6 9" id="KW-1133">Transmembrane helix</keyword>
<dbReference type="PRINTS" id="PR01650">
    <property type="entry name" value="SECETRNLCASE"/>
</dbReference>
<dbReference type="NCBIfam" id="NF004376">
    <property type="entry name" value="PRK05740.2-1"/>
    <property type="match status" value="1"/>
</dbReference>
<evidence type="ECO:0000256" key="7">
    <source>
        <dbReference type="ARBA" id="ARBA00023010"/>
    </source>
</evidence>
<dbReference type="GO" id="GO:0065002">
    <property type="term" value="P:intracellular protein transmembrane transport"/>
    <property type="evidence" value="ECO:0007669"/>
    <property type="project" value="UniProtKB-UniRule"/>
</dbReference>
<dbReference type="PROSITE" id="PS01067">
    <property type="entry name" value="SECE_SEC61G"/>
    <property type="match status" value="1"/>
</dbReference>
<comment type="caution">
    <text evidence="9">Lacks conserved residue(s) required for the propagation of feature annotation.</text>
</comment>
<dbReference type="EMBL" id="MUYB01000037">
    <property type="protein sequence ID" value="OOS02443.1"/>
    <property type="molecule type" value="Genomic_DNA"/>
</dbReference>